<dbReference type="InterPro" id="IPR009291">
    <property type="entry name" value="Vps62"/>
</dbReference>
<proteinExistence type="predicted"/>
<accession>A0A2U1LKX6</accession>
<dbReference type="STRING" id="35608.A0A2U1LKX6"/>
<evidence type="ECO:0000313" key="3">
    <source>
        <dbReference type="Proteomes" id="UP000245207"/>
    </source>
</evidence>
<protein>
    <submittedName>
        <fullName evidence="2">Vacuolar protein sorting-associated protein 62</fullName>
    </submittedName>
</protein>
<keyword evidence="3" id="KW-1185">Reference proteome</keyword>
<organism evidence="2 3">
    <name type="scientific">Artemisia annua</name>
    <name type="common">Sweet wormwood</name>
    <dbReference type="NCBI Taxonomy" id="35608"/>
    <lineage>
        <taxon>Eukaryota</taxon>
        <taxon>Viridiplantae</taxon>
        <taxon>Streptophyta</taxon>
        <taxon>Embryophyta</taxon>
        <taxon>Tracheophyta</taxon>
        <taxon>Spermatophyta</taxon>
        <taxon>Magnoliopsida</taxon>
        <taxon>eudicotyledons</taxon>
        <taxon>Gunneridae</taxon>
        <taxon>Pentapetalae</taxon>
        <taxon>asterids</taxon>
        <taxon>campanulids</taxon>
        <taxon>Asterales</taxon>
        <taxon>Asteraceae</taxon>
        <taxon>Asteroideae</taxon>
        <taxon>Anthemideae</taxon>
        <taxon>Artemisiinae</taxon>
        <taxon>Artemisia</taxon>
    </lineage>
</organism>
<feature type="compositionally biased region" description="Basic and acidic residues" evidence="1">
    <location>
        <begin position="650"/>
        <end position="664"/>
    </location>
</feature>
<dbReference type="Pfam" id="PF06101">
    <property type="entry name" value="Vps62"/>
    <property type="match status" value="3"/>
</dbReference>
<comment type="caution">
    <text evidence="2">The sequence shown here is derived from an EMBL/GenBank/DDBJ whole genome shotgun (WGS) entry which is preliminary data.</text>
</comment>
<dbReference type="PANTHER" id="PTHR48219">
    <property type="entry name" value="VACUOLAR PROTEIN SORTING-ASSOCIATED PROTEIN 62-RELATED"/>
    <property type="match status" value="1"/>
</dbReference>
<dbReference type="AlphaFoldDB" id="A0A2U1LKX6"/>
<dbReference type="OrthoDB" id="188042at2759"/>
<evidence type="ECO:0000256" key="1">
    <source>
        <dbReference type="SAM" id="MobiDB-lite"/>
    </source>
</evidence>
<dbReference type="Proteomes" id="UP000245207">
    <property type="component" value="Unassembled WGS sequence"/>
</dbReference>
<name>A0A2U1LKX6_ARTAN</name>
<dbReference type="EMBL" id="PKPP01008838">
    <property type="protein sequence ID" value="PWA49642.1"/>
    <property type="molecule type" value="Genomic_DNA"/>
</dbReference>
<dbReference type="PANTHER" id="PTHR48219:SF1">
    <property type="entry name" value="VACUOLAR PROTEIN SORTING-ASSOCIATED PROTEIN 62"/>
    <property type="match status" value="1"/>
</dbReference>
<feature type="region of interest" description="Disordered" evidence="1">
    <location>
        <begin position="645"/>
        <end position="664"/>
    </location>
</feature>
<sequence length="664" mass="74809">MVRSDPYFAMPNSLQIKTMIGAYAPWVYFHPDEEYFPSSVLWFFNNGADIYQVGGIHWPVIKDGELLPDYGILGDAYQRIVSSTCAWNDFSTTLDPNNVEDDTEVVSFNLPGPSPSYPTGGDFGKGAIDLGGLEVYQALYFKKIWSTHIGGTNGLGATFYEPVSIPEGFNLLGHYCKQNSKPLFASVLTAKDTTDDPWLGALLNPIDYKLIWTSKGTNISQSVDGYIWLPIPPDGYKAVGHIVTTSPEKPSFYKTKCVRSDLTDLIQVDKLIWGYKENTSQLSVNVYTTTPIHKMLSVPVGTFFARSIGEDKHELVCLKMVRSDPYFAMPNSLQIKTMIGAYAPWVYFHPNEKYFPSSVLWFFNNGAEIYQVGGIHWPVINDGELLPDYGTVDDAYLDLPSDEAYNKEKAKRGFLHDAIAYIHVKRALGGTFTDLAIWLYYPFNGAGKVQIGPFTIKLSQIGEHVGDWEHITLRIDNFSGILKSVYLSQHAKGKWFSPTEFEFVEGTRPVVYASLHGHTHYNTPGAHLHLKEEINQNDMKMLYNEFNSYSKKSPIVRGEKYVWFGIRDDAAKSKNVMDIASKHDVVCVDNMDSVLKPWLNYTGRWGPKITYEYKSEILKATSYLPDKVEALAKKLLEKVPAEVFGEEGPEGPKMKDSWTGDERV</sequence>
<evidence type="ECO:0000313" key="2">
    <source>
        <dbReference type="EMBL" id="PWA49642.1"/>
    </source>
</evidence>
<reference evidence="2 3" key="1">
    <citation type="journal article" date="2018" name="Mol. Plant">
        <title>The genome of Artemisia annua provides insight into the evolution of Asteraceae family and artemisinin biosynthesis.</title>
        <authorList>
            <person name="Shen Q."/>
            <person name="Zhang L."/>
            <person name="Liao Z."/>
            <person name="Wang S."/>
            <person name="Yan T."/>
            <person name="Shi P."/>
            <person name="Liu M."/>
            <person name="Fu X."/>
            <person name="Pan Q."/>
            <person name="Wang Y."/>
            <person name="Lv Z."/>
            <person name="Lu X."/>
            <person name="Zhang F."/>
            <person name="Jiang W."/>
            <person name="Ma Y."/>
            <person name="Chen M."/>
            <person name="Hao X."/>
            <person name="Li L."/>
            <person name="Tang Y."/>
            <person name="Lv G."/>
            <person name="Zhou Y."/>
            <person name="Sun X."/>
            <person name="Brodelius P.E."/>
            <person name="Rose J.K.C."/>
            <person name="Tang K."/>
        </authorList>
    </citation>
    <scope>NUCLEOTIDE SEQUENCE [LARGE SCALE GENOMIC DNA]</scope>
    <source>
        <strain evidence="3">cv. Huhao1</strain>
        <tissue evidence="2">Leaf</tissue>
    </source>
</reference>
<gene>
    <name evidence="2" type="ORF">CTI12_AA479920</name>
</gene>